<dbReference type="Gene3D" id="1.20.5.420">
    <property type="entry name" value="Immunoglobulin FC, subunit C"/>
    <property type="match status" value="1"/>
</dbReference>
<keyword evidence="7" id="KW-1185">Reference proteome</keyword>
<dbReference type="GO" id="GO:0005384">
    <property type="term" value="F:manganese ion transmembrane transporter activity"/>
    <property type="evidence" value="ECO:0007669"/>
    <property type="project" value="InterPro"/>
</dbReference>
<comment type="caution">
    <text evidence="6">The sequence shown here is derived from an EMBL/GenBank/DDBJ whole genome shotgun (WGS) entry which is preliminary data.</text>
</comment>
<evidence type="ECO:0000313" key="6">
    <source>
        <dbReference type="EMBL" id="MCW3787759.1"/>
    </source>
</evidence>
<protein>
    <submittedName>
        <fullName evidence="6">VIT1/CCC1 transporter family protein</fullName>
    </submittedName>
</protein>
<keyword evidence="3 5" id="KW-1133">Transmembrane helix</keyword>
<organism evidence="6 7">
    <name type="scientific">Plebeiibacterium sediminum</name>
    <dbReference type="NCBI Taxonomy" id="2992112"/>
    <lineage>
        <taxon>Bacteria</taxon>
        <taxon>Pseudomonadati</taxon>
        <taxon>Bacteroidota</taxon>
        <taxon>Bacteroidia</taxon>
        <taxon>Marinilabiliales</taxon>
        <taxon>Marinilabiliaceae</taxon>
        <taxon>Plebeiibacterium</taxon>
    </lineage>
</organism>
<evidence type="ECO:0000256" key="3">
    <source>
        <dbReference type="ARBA" id="ARBA00022989"/>
    </source>
</evidence>
<feature type="transmembrane region" description="Helical" evidence="5">
    <location>
        <begin position="207"/>
        <end position="226"/>
    </location>
</feature>
<evidence type="ECO:0000256" key="2">
    <source>
        <dbReference type="ARBA" id="ARBA00022692"/>
    </source>
</evidence>
<dbReference type="InterPro" id="IPR039376">
    <property type="entry name" value="Ferritin_CCC1_N"/>
</dbReference>
<dbReference type="CDD" id="cd01044">
    <property type="entry name" value="Ferritin_CCC1_N"/>
    <property type="match status" value="1"/>
</dbReference>
<feature type="transmembrane region" description="Helical" evidence="5">
    <location>
        <begin position="169"/>
        <end position="187"/>
    </location>
</feature>
<dbReference type="InterPro" id="IPR009078">
    <property type="entry name" value="Ferritin-like_SF"/>
</dbReference>
<dbReference type="GO" id="GO:0030026">
    <property type="term" value="P:intracellular manganese ion homeostasis"/>
    <property type="evidence" value="ECO:0007669"/>
    <property type="project" value="InterPro"/>
</dbReference>
<sequence>MKSISLSPKQQKAIERFQKDEINGHLTYLRLSKVIKNPENAKVLSKIAHDEKLHYELLKRYSGKDIAPNKFKIWWFFIIARIFGITFGVKLLERREEKAQAGYLQYVETIPDFKRIIEHEEEHEKQLIDLINEERLKYVGSIVLGLNDALVELTGSLAGFSLAMQNSKIIAMAGLITGIAASFSMAASDYLSQKADGEGKDALKSSLYTGVAYIITVALLILPYLLLDNYLVCLGITLSIAILIILGFNYYISIAKDLNFKQRFTEMALISLGVSALSFGIGFAVKHLFGIEI</sequence>
<dbReference type="EMBL" id="JAPDPJ010000036">
    <property type="protein sequence ID" value="MCW3787759.1"/>
    <property type="molecule type" value="Genomic_DNA"/>
</dbReference>
<feature type="transmembrane region" description="Helical" evidence="5">
    <location>
        <begin position="264"/>
        <end position="285"/>
    </location>
</feature>
<accession>A0AAE3M5Z8</accession>
<dbReference type="AlphaFoldDB" id="A0AAE3M5Z8"/>
<feature type="transmembrane region" description="Helical" evidence="5">
    <location>
        <begin position="73"/>
        <end position="92"/>
    </location>
</feature>
<dbReference type="InterPro" id="IPR008217">
    <property type="entry name" value="Ccc1_fam"/>
</dbReference>
<name>A0AAE3M5Z8_9BACT</name>
<feature type="transmembrane region" description="Helical" evidence="5">
    <location>
        <begin position="231"/>
        <end position="252"/>
    </location>
</feature>
<evidence type="ECO:0000313" key="7">
    <source>
        <dbReference type="Proteomes" id="UP001209229"/>
    </source>
</evidence>
<comment type="subcellular location">
    <subcellularLocation>
        <location evidence="1">Endomembrane system</location>
        <topology evidence="1">Multi-pass membrane protein</topology>
    </subcellularLocation>
</comment>
<dbReference type="RefSeq" id="WP_301191323.1">
    <property type="nucleotide sequence ID" value="NZ_JAPDPJ010000036.1"/>
</dbReference>
<evidence type="ECO:0000256" key="4">
    <source>
        <dbReference type="ARBA" id="ARBA00023136"/>
    </source>
</evidence>
<dbReference type="SUPFAM" id="SSF47240">
    <property type="entry name" value="Ferritin-like"/>
    <property type="match status" value="1"/>
</dbReference>
<keyword evidence="2 5" id="KW-0812">Transmembrane</keyword>
<proteinExistence type="predicted"/>
<reference evidence="6" key="1">
    <citation type="submission" date="2022-10" db="EMBL/GenBank/DDBJ databases">
        <authorList>
            <person name="Yu W.X."/>
        </authorList>
    </citation>
    <scope>NUCLEOTIDE SEQUENCE</scope>
    <source>
        <strain evidence="6">AAT</strain>
    </source>
</reference>
<dbReference type="CDD" id="cd02431">
    <property type="entry name" value="Ferritin_CCC1_C"/>
    <property type="match status" value="1"/>
</dbReference>
<dbReference type="Pfam" id="PF01988">
    <property type="entry name" value="VIT1"/>
    <property type="match status" value="1"/>
</dbReference>
<dbReference type="GO" id="GO:0012505">
    <property type="term" value="C:endomembrane system"/>
    <property type="evidence" value="ECO:0007669"/>
    <property type="project" value="UniProtKB-SubCell"/>
</dbReference>
<evidence type="ECO:0000256" key="5">
    <source>
        <dbReference type="SAM" id="Phobius"/>
    </source>
</evidence>
<evidence type="ECO:0000256" key="1">
    <source>
        <dbReference type="ARBA" id="ARBA00004127"/>
    </source>
</evidence>
<keyword evidence="4 5" id="KW-0472">Membrane</keyword>
<dbReference type="Proteomes" id="UP001209229">
    <property type="component" value="Unassembled WGS sequence"/>
</dbReference>
<gene>
    <name evidence="6" type="ORF">OM075_14885</name>
</gene>